<dbReference type="AlphaFoldDB" id="E7RDC3"/>
<dbReference type="OrthoDB" id="9780929at2"/>
<comment type="caution">
    <text evidence="1">The sequence shown here is derived from an EMBL/GenBank/DDBJ whole genome shotgun (WGS) entry which is preliminary data.</text>
</comment>
<dbReference type="Pfam" id="PF08843">
    <property type="entry name" value="AbiEii"/>
    <property type="match status" value="1"/>
</dbReference>
<evidence type="ECO:0008006" key="3">
    <source>
        <dbReference type="Google" id="ProtNLM"/>
    </source>
</evidence>
<evidence type="ECO:0000313" key="2">
    <source>
        <dbReference type="Proteomes" id="UP000003052"/>
    </source>
</evidence>
<protein>
    <recommendedName>
        <fullName evidence="3">Nucleotidyl transferase AbiEii/AbiGii toxin family protein</fullName>
    </recommendedName>
</protein>
<proteinExistence type="predicted"/>
<dbReference type="eggNOG" id="COG2253">
    <property type="taxonomic scope" value="Bacteria"/>
</dbReference>
<dbReference type="InterPro" id="IPR014942">
    <property type="entry name" value="AbiEii"/>
</dbReference>
<evidence type="ECO:0000313" key="1">
    <source>
        <dbReference type="EMBL" id="EGA90927.1"/>
    </source>
</evidence>
<dbReference type="Gene3D" id="3.10.450.620">
    <property type="entry name" value="JHP933, nucleotidyltransferase-like core domain"/>
    <property type="match status" value="1"/>
</dbReference>
<accession>E7RDC3</accession>
<gene>
    <name evidence="1" type="ORF">GPDM_02255</name>
</gene>
<dbReference type="EMBL" id="AEPB01000008">
    <property type="protein sequence ID" value="EGA90927.1"/>
    <property type="molecule type" value="Genomic_DNA"/>
</dbReference>
<dbReference type="RefSeq" id="WP_008428512.1">
    <property type="nucleotide sequence ID" value="NZ_AEPB01000008.1"/>
</dbReference>
<organism evidence="1 2">
    <name type="scientific">Planococcus donghaensis MPA1U2</name>
    <dbReference type="NCBI Taxonomy" id="933115"/>
    <lineage>
        <taxon>Bacteria</taxon>
        <taxon>Bacillati</taxon>
        <taxon>Bacillota</taxon>
        <taxon>Bacilli</taxon>
        <taxon>Bacillales</taxon>
        <taxon>Caryophanaceae</taxon>
        <taxon>Planococcus</taxon>
    </lineage>
</organism>
<name>E7RDC3_9BACL</name>
<dbReference type="Proteomes" id="UP000003052">
    <property type="component" value="Unassembled WGS sequence"/>
</dbReference>
<reference evidence="1 2" key="1">
    <citation type="journal article" date="2011" name="J. Bacteriol.">
        <title>The Draft Genome of Planococcus donghaensis MPA1U2 Reveals Nonsporulation Pathways Controlled by a Conserved Spo0A Regulon.</title>
        <authorList>
            <person name="Pearson M.D."/>
            <person name="Noller H.F."/>
        </authorList>
    </citation>
    <scope>NUCLEOTIDE SEQUENCE [LARGE SCALE GENOMIC DNA]</scope>
    <source>
        <strain evidence="1 2">MPA1U2</strain>
    </source>
</reference>
<sequence>MRLHEENELFNELVRSAAAAYGLQNFQIEKDYYVSLLLKKLVSNFPGVVFKGGTSLSKCYDVIKRFSEDLDLSVPLGDSNKLPRSEKKKLKAAIESVIEDLGFSLLNPDQIRSGREFNEYEIGYRKAFEGDSEISPHILVETNVAYKPFPFEQLEVSNYITKFVITAEGDESEKEKFMDEYGMRPFAANVQTIDRTFLDKIFAICDYYEKKESTRYSRHLYDLHMIERSGFVDVEGLKMLIPEVIEIRRDGRDTASCQPGYELKKTLKEIIRTDFYKQDYNRNTKTFLAEDVSYEETIDSLKKIIDSDFLPTIIKI</sequence>